<sequence length="103" mass="11095">MYFRITPGDVELVDPHDVRAFHVVAPADLTEDTLADTVRSTGLGEVADGGGHVLVRVDAVRRLAAGRVGPGWEDDLAGMLGYARSKGWLSDDGDSVRAHVERR</sequence>
<name>A0ABU9AAA7_PSEA5</name>
<evidence type="ECO:0000313" key="2">
    <source>
        <dbReference type="Proteomes" id="UP001367513"/>
    </source>
</evidence>
<accession>A0ABU9AAA7</accession>
<comment type="caution">
    <text evidence="1">The sequence shown here is derived from an EMBL/GenBank/DDBJ whole genome shotgun (WGS) entry which is preliminary data.</text>
</comment>
<keyword evidence="2" id="KW-1185">Reference proteome</keyword>
<dbReference type="RefSeq" id="WP_346105790.1">
    <property type="nucleotide sequence ID" value="NZ_BAAAOD010000047.1"/>
</dbReference>
<dbReference type="Proteomes" id="UP001367513">
    <property type="component" value="Unassembled WGS sequence"/>
</dbReference>
<proteinExistence type="predicted"/>
<reference evidence="1 2" key="1">
    <citation type="submission" date="2024-03" db="EMBL/GenBank/DDBJ databases">
        <title>Draft genome sequence of Pseudonocardia carboxydivorans JCM 14827.</title>
        <authorList>
            <person name="Duangmal K."/>
        </authorList>
    </citation>
    <scope>NUCLEOTIDE SEQUENCE [LARGE SCALE GENOMIC DNA]</scope>
    <source>
        <strain evidence="1 2">JCM 14827</strain>
    </source>
</reference>
<protein>
    <submittedName>
        <fullName evidence="1">Uncharacterized protein</fullName>
    </submittedName>
</protein>
<dbReference type="EMBL" id="JBBPIX010000001">
    <property type="protein sequence ID" value="MEK6462689.1"/>
    <property type="molecule type" value="Genomic_DNA"/>
</dbReference>
<organism evidence="1 2">
    <name type="scientific">Pseudonocardia alni subsp. carboxydivorans</name>
    <dbReference type="NCBI Taxonomy" id="415010"/>
    <lineage>
        <taxon>Bacteria</taxon>
        <taxon>Bacillati</taxon>
        <taxon>Actinomycetota</taxon>
        <taxon>Actinomycetes</taxon>
        <taxon>Pseudonocardiales</taxon>
        <taxon>Pseudonocardiaceae</taxon>
        <taxon>Pseudonocardia</taxon>
    </lineage>
</organism>
<gene>
    <name evidence="1" type="ORF">WG925_02950</name>
</gene>
<evidence type="ECO:0000313" key="1">
    <source>
        <dbReference type="EMBL" id="MEK6462689.1"/>
    </source>
</evidence>